<comment type="caution">
    <text evidence="2">The sequence shown here is derived from an EMBL/GenBank/DDBJ whole genome shotgun (WGS) entry which is preliminary data.</text>
</comment>
<proteinExistence type="predicted"/>
<feature type="domain" description="F-box" evidence="1">
    <location>
        <begin position="3"/>
        <end position="52"/>
    </location>
</feature>
<evidence type="ECO:0000313" key="3">
    <source>
        <dbReference type="Proteomes" id="UP000037904"/>
    </source>
</evidence>
<dbReference type="AlphaFoldDB" id="A0A0M9EVY5"/>
<dbReference type="InterPro" id="IPR001810">
    <property type="entry name" value="F-box_dom"/>
</dbReference>
<dbReference type="OrthoDB" id="4802432at2759"/>
<reference evidence="2 3" key="1">
    <citation type="submission" date="2015-04" db="EMBL/GenBank/DDBJ databases">
        <title>The draft genome sequence of Fusarium langsethiae, a T-2/HT-2 mycotoxin producer.</title>
        <authorList>
            <person name="Lysoe E."/>
            <person name="Divon H.H."/>
            <person name="Terzi V."/>
            <person name="Orru L."/>
            <person name="Lamontanara A."/>
            <person name="Kolseth A.-K."/>
            <person name="Frandsen R.J."/>
            <person name="Nielsen K."/>
            <person name="Thrane U."/>
        </authorList>
    </citation>
    <scope>NUCLEOTIDE SEQUENCE [LARGE SCALE GENOMIC DNA]</scope>
    <source>
        <strain evidence="2 3">Fl201059</strain>
    </source>
</reference>
<keyword evidence="3" id="KW-1185">Reference proteome</keyword>
<evidence type="ECO:0000259" key="1">
    <source>
        <dbReference type="Pfam" id="PF12937"/>
    </source>
</evidence>
<name>A0A0M9EVY5_FUSLA</name>
<sequence>MSWNSLPSELRLQILSHAAEGYLTPKEKAAPYATVSCKWQSVIEDIIFRNISLVIGDVIDLDNFAQLTSGDNAYRRDIIRNISVIIVLPRYQCEESCQPESADEIQQNNHVFTELMQDLLGILSTWIPNLHPHGLTLELNIKSYSDMEHHFHNIQMHDRFVYKHWSYGFAPRYRDSGLTKMMPKLRNWEICDKSDLTDRQGCIFSFSIDPSLSAASMSLKFRWPRYAIKQFLFCPDVRNAWDKVAILRTGNSMNYLVDEKDISLPQGANFELAPVHPFTTWLALRGNDRQLTEIYDNDLL</sequence>
<evidence type="ECO:0000313" key="2">
    <source>
        <dbReference type="EMBL" id="KPA40883.1"/>
    </source>
</evidence>
<accession>A0A0M9EVY5</accession>
<dbReference type="Pfam" id="PF12937">
    <property type="entry name" value="F-box-like"/>
    <property type="match status" value="1"/>
</dbReference>
<protein>
    <submittedName>
        <fullName evidence="2">F-box protein</fullName>
    </submittedName>
</protein>
<organism evidence="2 3">
    <name type="scientific">Fusarium langsethiae</name>
    <dbReference type="NCBI Taxonomy" id="179993"/>
    <lineage>
        <taxon>Eukaryota</taxon>
        <taxon>Fungi</taxon>
        <taxon>Dikarya</taxon>
        <taxon>Ascomycota</taxon>
        <taxon>Pezizomycotina</taxon>
        <taxon>Sordariomycetes</taxon>
        <taxon>Hypocreomycetidae</taxon>
        <taxon>Hypocreales</taxon>
        <taxon>Nectriaceae</taxon>
        <taxon>Fusarium</taxon>
    </lineage>
</organism>
<gene>
    <name evidence="2" type="ORF">FLAG1_06231</name>
</gene>
<dbReference type="EMBL" id="JXCE01000116">
    <property type="protein sequence ID" value="KPA40883.1"/>
    <property type="molecule type" value="Genomic_DNA"/>
</dbReference>
<dbReference type="Proteomes" id="UP000037904">
    <property type="component" value="Unassembled WGS sequence"/>
</dbReference>